<dbReference type="PANTHER" id="PTHR17920:SF3">
    <property type="entry name" value="TRANSMEMBRANE AND COILED-COIL DOMAIN-CONTAINING PROTEIN 4"/>
    <property type="match status" value="1"/>
</dbReference>
<dbReference type="SUPFAM" id="SSF53474">
    <property type="entry name" value="alpha/beta-Hydrolases"/>
    <property type="match status" value="1"/>
</dbReference>
<evidence type="ECO:0000313" key="6">
    <source>
        <dbReference type="Proteomes" id="UP000185860"/>
    </source>
</evidence>
<evidence type="ECO:0000256" key="2">
    <source>
        <dbReference type="ARBA" id="ARBA00022692"/>
    </source>
</evidence>
<evidence type="ECO:0000256" key="4">
    <source>
        <dbReference type="ARBA" id="ARBA00023136"/>
    </source>
</evidence>
<dbReference type="Gene3D" id="3.40.50.1820">
    <property type="entry name" value="alpha/beta hydrolase"/>
    <property type="match status" value="1"/>
</dbReference>
<dbReference type="EMBL" id="MRCE01000013">
    <property type="protein sequence ID" value="OKH37143.1"/>
    <property type="molecule type" value="Genomic_DNA"/>
</dbReference>
<evidence type="ECO:0000256" key="1">
    <source>
        <dbReference type="ARBA" id="ARBA00004141"/>
    </source>
</evidence>
<dbReference type="Pfam" id="PF05277">
    <property type="entry name" value="DUF726"/>
    <property type="match status" value="1"/>
</dbReference>
<dbReference type="OrthoDB" id="511758at2"/>
<evidence type="ECO:0000313" key="5">
    <source>
        <dbReference type="EMBL" id="OKH37143.1"/>
    </source>
</evidence>
<comment type="subcellular location">
    <subcellularLocation>
        <location evidence="1">Membrane</location>
        <topology evidence="1">Multi-pass membrane protein</topology>
    </subcellularLocation>
</comment>
<accession>A0A1U7IJ65</accession>
<name>A0A1U7IJ65_9CYAN</name>
<evidence type="ECO:0008006" key="7">
    <source>
        <dbReference type="Google" id="ProtNLM"/>
    </source>
</evidence>
<proteinExistence type="predicted"/>
<keyword evidence="2" id="KW-0812">Transmembrane</keyword>
<dbReference type="RefSeq" id="WP_073594322.1">
    <property type="nucleotide sequence ID" value="NZ_MRCE01000013.1"/>
</dbReference>
<dbReference type="InterPro" id="IPR007941">
    <property type="entry name" value="DUF726"/>
</dbReference>
<comment type="caution">
    <text evidence="5">The sequence shown here is derived from an EMBL/GenBank/DDBJ whole genome shotgun (WGS) entry which is preliminary data.</text>
</comment>
<evidence type="ECO:0000256" key="3">
    <source>
        <dbReference type="ARBA" id="ARBA00022989"/>
    </source>
</evidence>
<reference evidence="5 6" key="1">
    <citation type="submission" date="2016-11" db="EMBL/GenBank/DDBJ databases">
        <title>Draft Genome Sequences of Nine Cyanobacterial Strains from Diverse Habitats.</title>
        <authorList>
            <person name="Zhu T."/>
            <person name="Hou S."/>
            <person name="Lu X."/>
            <person name="Hess W.R."/>
        </authorList>
    </citation>
    <scope>NUCLEOTIDE SEQUENCE [LARGE SCALE GENOMIC DNA]</scope>
    <source>
        <strain evidence="5 6">IAM M-71</strain>
    </source>
</reference>
<gene>
    <name evidence="5" type="ORF">NIES2119_15115</name>
</gene>
<dbReference type="InterPro" id="IPR029058">
    <property type="entry name" value="AB_hydrolase_fold"/>
</dbReference>
<keyword evidence="3" id="KW-1133">Transmembrane helix</keyword>
<sequence length="272" mass="31143">MKEPQLRLIASSEGFSSKALILIPGAWDEDNNLLEDYQRYVRYLRAAGWKDAIYALWWDSSREYVFKPLTWKRVKKRADEVGQDYFSDLVSKIPEKEISIIAFSAGARVAFNGLETWTNYHHILKDTILLAGALRRDDKNDWGYAASKLSGYLINIYNSDDPAMKIYRQGAGLNSPCGLKPIEERHPKIINFDATSIIGKQHKLSSYIDFLPYVTKSGYWNPFTETSNWVSQSEKTITVCPNCTQKLRAPSNLGEITLTCPKCKHSWLWYPG</sequence>
<dbReference type="AlphaFoldDB" id="A0A1U7IJ65"/>
<dbReference type="STRING" id="454136.NIES2119_15115"/>
<dbReference type="GO" id="GO:0016020">
    <property type="term" value="C:membrane"/>
    <property type="evidence" value="ECO:0007669"/>
    <property type="project" value="UniProtKB-SubCell"/>
</dbReference>
<dbReference type="PANTHER" id="PTHR17920">
    <property type="entry name" value="TRANSMEMBRANE AND COILED-COIL DOMAIN-CONTAINING PROTEIN 4 TMCO4"/>
    <property type="match status" value="1"/>
</dbReference>
<protein>
    <recommendedName>
        <fullName evidence="7">DUF726 domain-containing protein</fullName>
    </recommendedName>
</protein>
<dbReference type="Proteomes" id="UP000185860">
    <property type="component" value="Unassembled WGS sequence"/>
</dbReference>
<keyword evidence="4" id="KW-0472">Membrane</keyword>
<organism evidence="5 6">
    <name type="scientific">[Phormidium ambiguum] IAM M-71</name>
    <dbReference type="NCBI Taxonomy" id="454136"/>
    <lineage>
        <taxon>Bacteria</taxon>
        <taxon>Bacillati</taxon>
        <taxon>Cyanobacteriota</taxon>
        <taxon>Cyanophyceae</taxon>
        <taxon>Oscillatoriophycideae</taxon>
        <taxon>Aerosakkonematales</taxon>
        <taxon>Aerosakkonemataceae</taxon>
        <taxon>Floridanema</taxon>
    </lineage>
</organism>